<dbReference type="SMART" id="SM00387">
    <property type="entry name" value="HATPase_c"/>
    <property type="match status" value="1"/>
</dbReference>
<evidence type="ECO:0000256" key="4">
    <source>
        <dbReference type="ARBA" id="ARBA00022679"/>
    </source>
</evidence>
<feature type="transmembrane region" description="Helical" evidence="6">
    <location>
        <begin position="133"/>
        <end position="152"/>
    </location>
</feature>
<dbReference type="GO" id="GO:0000155">
    <property type="term" value="F:phosphorelay sensor kinase activity"/>
    <property type="evidence" value="ECO:0007669"/>
    <property type="project" value="InterPro"/>
</dbReference>
<keyword evidence="5" id="KW-0418">Kinase</keyword>
<dbReference type="SUPFAM" id="SSF55874">
    <property type="entry name" value="ATPase domain of HSP90 chaperone/DNA topoisomerase II/histidine kinase"/>
    <property type="match status" value="1"/>
</dbReference>
<sequence length="694" mass="79667">MNYLIPSEFPTIHRILAFLHASSRRDAEFVELESKIPKSGIDHLTSPSMDFIKKSCKVLLRNIFCTTILMLLLVNMEIQQLTTIIICIGASVAFYFVEKHISITPENLQVGILCFNGIAYFMIHLTFQVEHKGLISIGFPCMYTYHFYLATLTPSKRHITCMIFGVTVFMQFFIGMYKLGEIDVEHFSSAVFSVGIFFLGLETNQTRLSQMYQMILENDKLAKEKQKVVQQFPHPVLILPQEISEDFKCYSNDQFEHKIKALNQVMKELDDVEVSFKKNDQIPDAQQEIQSLLQYLRDSEDFEQNGQDSVKRDLVIKCLQFLNNDSESSKDIFNNQHDKRKHVNRNFNIKSLKIEWKGVPSVMHVFIDTTDIINLEQAKNRIKMQKIMFASASHEFRTPLNAIINSFEIIKSSLQEFLRTVMEDTGQNVMEYSHPRENIDLISKFIRTGSTSSLLLMALVEDILNLSKIDNGTFTIKLEFFQVPELLQEVHSLFTIQCENKGVDLLIECDDTLHSCEIRTDCNRIRQVLLNLVSNSSKFTFNGFIKIKVCMVKSLDGSDYLEFRVQDTGTGIKEQDQECLFKLFGVLEDNEDLNPNGCGLGLTISKKYVELLGGEIHVESIYGEGTEMIFTILITEIKRLPSLPDLSSKNLSTFSLKSIKPYPESDLKVSEEHISSLNPINKLHISDFTIHKWS</sequence>
<dbReference type="GO" id="GO:0009927">
    <property type="term" value="F:histidine phosphotransfer kinase activity"/>
    <property type="evidence" value="ECO:0007669"/>
    <property type="project" value="TreeGrafter"/>
</dbReference>
<reference evidence="8" key="1">
    <citation type="submission" date="2023-07" db="EMBL/GenBank/DDBJ databases">
        <authorList>
            <consortium name="AG Swart"/>
            <person name="Singh M."/>
            <person name="Singh A."/>
            <person name="Seah K."/>
            <person name="Emmerich C."/>
        </authorList>
    </citation>
    <scope>NUCLEOTIDE SEQUENCE</scope>
    <source>
        <strain evidence="8">DP1</strain>
    </source>
</reference>
<dbReference type="PRINTS" id="PR00344">
    <property type="entry name" value="BCTRLSENSOR"/>
</dbReference>
<evidence type="ECO:0000256" key="6">
    <source>
        <dbReference type="SAM" id="Phobius"/>
    </source>
</evidence>
<dbReference type="PANTHER" id="PTHR43047:SF72">
    <property type="entry name" value="OSMOSENSING HISTIDINE PROTEIN KINASE SLN1"/>
    <property type="match status" value="1"/>
</dbReference>
<accession>A0AAD1Y223</accession>
<evidence type="ECO:0000256" key="2">
    <source>
        <dbReference type="ARBA" id="ARBA00012438"/>
    </source>
</evidence>
<proteinExistence type="predicted"/>
<name>A0AAD1Y223_EUPCR</name>
<feature type="domain" description="Histidine kinase" evidence="7">
    <location>
        <begin position="391"/>
        <end position="636"/>
    </location>
</feature>
<dbReference type="Proteomes" id="UP001295684">
    <property type="component" value="Unassembled WGS sequence"/>
</dbReference>
<dbReference type="InterPro" id="IPR003661">
    <property type="entry name" value="HisK_dim/P_dom"/>
</dbReference>
<keyword evidence="6" id="KW-0472">Membrane</keyword>
<dbReference type="SMART" id="SM00388">
    <property type="entry name" value="HisKA"/>
    <property type="match status" value="1"/>
</dbReference>
<comment type="caution">
    <text evidence="8">The sequence shown here is derived from an EMBL/GenBank/DDBJ whole genome shotgun (WGS) entry which is preliminary data.</text>
</comment>
<dbReference type="Pfam" id="PF02518">
    <property type="entry name" value="HATPase_c"/>
    <property type="match status" value="1"/>
</dbReference>
<dbReference type="InterPro" id="IPR036890">
    <property type="entry name" value="HATPase_C_sf"/>
</dbReference>
<comment type="catalytic activity">
    <reaction evidence="1">
        <text>ATP + protein L-histidine = ADP + protein N-phospho-L-histidine.</text>
        <dbReference type="EC" id="2.7.13.3"/>
    </reaction>
</comment>
<keyword evidence="6" id="KW-0812">Transmembrane</keyword>
<dbReference type="AlphaFoldDB" id="A0AAD1Y223"/>
<dbReference type="EMBL" id="CAMPGE010024934">
    <property type="protein sequence ID" value="CAI2382741.1"/>
    <property type="molecule type" value="Genomic_DNA"/>
</dbReference>
<dbReference type="Pfam" id="PF00512">
    <property type="entry name" value="HisKA"/>
    <property type="match status" value="1"/>
</dbReference>
<gene>
    <name evidence="8" type="ORF">ECRASSUSDP1_LOCUS24226</name>
</gene>
<dbReference type="Gene3D" id="1.10.287.130">
    <property type="match status" value="1"/>
</dbReference>
<protein>
    <recommendedName>
        <fullName evidence="2">histidine kinase</fullName>
        <ecNumber evidence="2">2.7.13.3</ecNumber>
    </recommendedName>
</protein>
<evidence type="ECO:0000256" key="3">
    <source>
        <dbReference type="ARBA" id="ARBA00022553"/>
    </source>
</evidence>
<dbReference type="InterPro" id="IPR005467">
    <property type="entry name" value="His_kinase_dom"/>
</dbReference>
<feature type="transmembrane region" description="Helical" evidence="6">
    <location>
        <begin position="80"/>
        <end position="97"/>
    </location>
</feature>
<dbReference type="InterPro" id="IPR036097">
    <property type="entry name" value="HisK_dim/P_sf"/>
</dbReference>
<dbReference type="PANTHER" id="PTHR43047">
    <property type="entry name" value="TWO-COMPONENT HISTIDINE PROTEIN KINASE"/>
    <property type="match status" value="1"/>
</dbReference>
<evidence type="ECO:0000256" key="1">
    <source>
        <dbReference type="ARBA" id="ARBA00000085"/>
    </source>
</evidence>
<dbReference type="PROSITE" id="PS50109">
    <property type="entry name" value="HIS_KIN"/>
    <property type="match status" value="1"/>
</dbReference>
<evidence type="ECO:0000313" key="9">
    <source>
        <dbReference type="Proteomes" id="UP001295684"/>
    </source>
</evidence>
<dbReference type="InterPro" id="IPR004358">
    <property type="entry name" value="Sig_transdc_His_kin-like_C"/>
</dbReference>
<dbReference type="FunFam" id="3.30.565.10:FF:000010">
    <property type="entry name" value="Sensor histidine kinase RcsC"/>
    <property type="match status" value="1"/>
</dbReference>
<dbReference type="InterPro" id="IPR003594">
    <property type="entry name" value="HATPase_dom"/>
</dbReference>
<dbReference type="Gene3D" id="3.30.565.10">
    <property type="entry name" value="Histidine kinase-like ATPase, C-terminal domain"/>
    <property type="match status" value="1"/>
</dbReference>
<dbReference type="SUPFAM" id="SSF47384">
    <property type="entry name" value="Homodimeric domain of signal transducing histidine kinase"/>
    <property type="match status" value="1"/>
</dbReference>
<feature type="transmembrane region" description="Helical" evidence="6">
    <location>
        <begin position="159"/>
        <end position="180"/>
    </location>
</feature>
<dbReference type="GO" id="GO:0005886">
    <property type="term" value="C:plasma membrane"/>
    <property type="evidence" value="ECO:0007669"/>
    <property type="project" value="TreeGrafter"/>
</dbReference>
<keyword evidence="6" id="KW-1133">Transmembrane helix</keyword>
<dbReference type="CDD" id="cd00082">
    <property type="entry name" value="HisKA"/>
    <property type="match status" value="1"/>
</dbReference>
<keyword evidence="4" id="KW-0808">Transferase</keyword>
<evidence type="ECO:0000259" key="7">
    <source>
        <dbReference type="PROSITE" id="PS50109"/>
    </source>
</evidence>
<feature type="transmembrane region" description="Helical" evidence="6">
    <location>
        <begin position="109"/>
        <end position="127"/>
    </location>
</feature>
<keyword evidence="9" id="KW-1185">Reference proteome</keyword>
<evidence type="ECO:0000256" key="5">
    <source>
        <dbReference type="ARBA" id="ARBA00022777"/>
    </source>
</evidence>
<evidence type="ECO:0000313" key="8">
    <source>
        <dbReference type="EMBL" id="CAI2382741.1"/>
    </source>
</evidence>
<organism evidence="8 9">
    <name type="scientific">Euplotes crassus</name>
    <dbReference type="NCBI Taxonomy" id="5936"/>
    <lineage>
        <taxon>Eukaryota</taxon>
        <taxon>Sar</taxon>
        <taxon>Alveolata</taxon>
        <taxon>Ciliophora</taxon>
        <taxon>Intramacronucleata</taxon>
        <taxon>Spirotrichea</taxon>
        <taxon>Hypotrichia</taxon>
        <taxon>Euplotida</taxon>
        <taxon>Euplotidae</taxon>
        <taxon>Moneuplotes</taxon>
    </lineage>
</organism>
<dbReference type="EC" id="2.7.13.3" evidence="2"/>
<keyword evidence="3" id="KW-0597">Phosphoprotein</keyword>